<dbReference type="EMBL" id="AP027732">
    <property type="protein sequence ID" value="BDZ51065.1"/>
    <property type="molecule type" value="Genomic_DNA"/>
</dbReference>
<organism evidence="3 4">
    <name type="scientific">Frondihabitans sucicola</name>
    <dbReference type="NCBI Taxonomy" id="1268041"/>
    <lineage>
        <taxon>Bacteria</taxon>
        <taxon>Bacillati</taxon>
        <taxon>Actinomycetota</taxon>
        <taxon>Actinomycetes</taxon>
        <taxon>Micrococcales</taxon>
        <taxon>Microbacteriaceae</taxon>
        <taxon>Frondihabitans</taxon>
    </lineage>
</organism>
<sequence>MAVTDRLYDISKDSDSTLSSSDLSSIETNDLVPQLRDKNWAEAAVALANGIDKANGPADLSWVPVTILVVVVVIVIVVLIVLVLRRRRKKATDAQQQASQAELDRRAGALLVGIDDQITQASQEVGFASAQFGESAAAPFAEAVESAKKKARQAFELRQKLDDDIPDTPEQKRSWTEQIIALCEGAHADIEAQSEAYDKLRASEATVTEDTARLRNDSAALKTRAESAVTTLTALSSTYSARAVSSIAGNPDQADKLLEFADESATEAESQIQQDKKGEAVGSVQKGRQALVQVEQLLGAIDKAGASLSTAQASIDAATADLRSDIQSAQKVPAGAIPQGSDLSGAVSDVQAALGYAESNRDDPLTVLDRLTAANTRIDTSMAAVRDAEVSRQRAQAALDQALLTARSQISGARDFIETRRGAISAGPRTRLSEAERHLQSAVAQATSNPPAAVAEAQQAAAMAQQAVNDADAEVGSYQQQGMFGGGAGGLLGGGGRGQGGANLGGILTGVIIGGLLNGGGGGGGGFGGFGGGGGGFGGGDFGGGGGGGGGGRDSSGGRF</sequence>
<evidence type="ECO:0000256" key="2">
    <source>
        <dbReference type="SAM" id="Phobius"/>
    </source>
</evidence>
<keyword evidence="2" id="KW-0472">Membrane</keyword>
<feature type="transmembrane region" description="Helical" evidence="2">
    <location>
        <begin position="62"/>
        <end position="84"/>
    </location>
</feature>
<keyword evidence="2" id="KW-1133">Transmembrane helix</keyword>
<keyword evidence="2" id="KW-0812">Transmembrane</keyword>
<reference evidence="4" key="1">
    <citation type="journal article" date="2019" name="Int. J. Syst. Evol. Microbiol.">
        <title>The Global Catalogue of Microorganisms (GCM) 10K type strain sequencing project: providing services to taxonomists for standard genome sequencing and annotation.</title>
        <authorList>
            <consortium name="The Broad Institute Genomics Platform"/>
            <consortium name="The Broad Institute Genome Sequencing Center for Infectious Disease"/>
            <person name="Wu L."/>
            <person name="Ma J."/>
        </authorList>
    </citation>
    <scope>NUCLEOTIDE SEQUENCE [LARGE SCALE GENOMIC DNA]</scope>
    <source>
        <strain evidence="4">NBRC 108728</strain>
    </source>
</reference>
<keyword evidence="4" id="KW-1185">Reference proteome</keyword>
<feature type="region of interest" description="Disordered" evidence="1">
    <location>
        <begin position="1"/>
        <end position="23"/>
    </location>
</feature>
<evidence type="ECO:0008006" key="5">
    <source>
        <dbReference type="Google" id="ProtNLM"/>
    </source>
</evidence>
<feature type="compositionally biased region" description="Basic and acidic residues" evidence="1">
    <location>
        <begin position="1"/>
        <end position="15"/>
    </location>
</feature>
<dbReference type="Proteomes" id="UP001321486">
    <property type="component" value="Chromosome"/>
</dbReference>
<name>A0ABM8GRK8_9MICO</name>
<dbReference type="Gene3D" id="3.10.310.50">
    <property type="match status" value="1"/>
</dbReference>
<accession>A0ABM8GRK8</accession>
<evidence type="ECO:0000313" key="4">
    <source>
        <dbReference type="Proteomes" id="UP001321486"/>
    </source>
</evidence>
<evidence type="ECO:0000313" key="3">
    <source>
        <dbReference type="EMBL" id="BDZ51065.1"/>
    </source>
</evidence>
<gene>
    <name evidence="3" type="ORF">GCM10025867_33060</name>
</gene>
<proteinExistence type="predicted"/>
<evidence type="ECO:0000256" key="1">
    <source>
        <dbReference type="SAM" id="MobiDB-lite"/>
    </source>
</evidence>
<protein>
    <recommendedName>
        <fullName evidence="5">TPM domain-containing protein</fullName>
    </recommendedName>
</protein>